<feature type="region of interest" description="Disordered" evidence="9">
    <location>
        <begin position="1"/>
        <end position="20"/>
    </location>
</feature>
<dbReference type="Gene3D" id="3.40.228.10">
    <property type="entry name" value="Dimethylsulfoxide Reductase, domain 2"/>
    <property type="match status" value="1"/>
</dbReference>
<dbReference type="SMART" id="SM00926">
    <property type="entry name" value="Molybdop_Fe4S4"/>
    <property type="match status" value="1"/>
</dbReference>
<feature type="compositionally biased region" description="Polar residues" evidence="9">
    <location>
        <begin position="1"/>
        <end position="12"/>
    </location>
</feature>
<evidence type="ECO:0000256" key="3">
    <source>
        <dbReference type="ARBA" id="ARBA00022505"/>
    </source>
</evidence>
<dbReference type="Pfam" id="PF00384">
    <property type="entry name" value="Molybdopterin"/>
    <property type="match status" value="1"/>
</dbReference>
<keyword evidence="7" id="KW-0408">Iron</keyword>
<comment type="caution">
    <text evidence="11">The sequence shown here is derived from an EMBL/GenBank/DDBJ whole genome shotgun (WGS) entry which is preliminary data.</text>
</comment>
<evidence type="ECO:0000313" key="11">
    <source>
        <dbReference type="EMBL" id="KKN10944.1"/>
    </source>
</evidence>
<dbReference type="InterPro" id="IPR006311">
    <property type="entry name" value="TAT_signal"/>
</dbReference>
<dbReference type="InterPro" id="IPR006655">
    <property type="entry name" value="Mopterin_OxRdtase_prok_CS"/>
</dbReference>
<evidence type="ECO:0000256" key="1">
    <source>
        <dbReference type="ARBA" id="ARBA00010312"/>
    </source>
</evidence>
<proteinExistence type="inferred from homology"/>
<keyword evidence="4" id="KW-0479">Metal-binding</keyword>
<evidence type="ECO:0000256" key="6">
    <source>
        <dbReference type="ARBA" id="ARBA00023002"/>
    </source>
</evidence>
<dbReference type="InterPro" id="IPR006656">
    <property type="entry name" value="Mopterin_OxRdtase"/>
</dbReference>
<evidence type="ECO:0000256" key="9">
    <source>
        <dbReference type="SAM" id="MobiDB-lite"/>
    </source>
</evidence>
<dbReference type="AlphaFoldDB" id="A0A0F9MYZ4"/>
<dbReference type="PANTHER" id="PTHR43742:SF9">
    <property type="entry name" value="TETRATHIONATE REDUCTASE SUBUNIT A"/>
    <property type="match status" value="1"/>
</dbReference>
<dbReference type="SUPFAM" id="SSF50692">
    <property type="entry name" value="ADC-like"/>
    <property type="match status" value="1"/>
</dbReference>
<keyword evidence="5" id="KW-0732">Signal</keyword>
<dbReference type="GO" id="GO:0046872">
    <property type="term" value="F:metal ion binding"/>
    <property type="evidence" value="ECO:0007669"/>
    <property type="project" value="UniProtKB-KW"/>
</dbReference>
<feature type="domain" description="4Fe-4S Mo/W bis-MGD-type" evidence="10">
    <location>
        <begin position="88"/>
        <end position="145"/>
    </location>
</feature>
<name>A0A0F9MYZ4_9ZZZZ</name>
<dbReference type="Gene3D" id="3.40.50.740">
    <property type="match status" value="1"/>
</dbReference>
<evidence type="ECO:0000256" key="7">
    <source>
        <dbReference type="ARBA" id="ARBA00023004"/>
    </source>
</evidence>
<dbReference type="PROSITE" id="PS00490">
    <property type="entry name" value="MOLYBDOPTERIN_PROK_2"/>
    <property type="match status" value="1"/>
</dbReference>
<sequence>MTNKTNSPQQVEQGEPGKLDRRTAVKAGVLAAIGLGTGALFRGLTSVAGAGEPAAPPAAGKADGTPDPAVGELVRADVGGYRGKDGAERVAVASTCMQCIAACGIIGYRENGHIAKIEGNPHCPNNRGMVCAKSQAGLNQVYDPDRLLHPLVRVGKRGEGKWKRLSMDKALDLVAFGGTIAGGEVEGLKSIYESGPETFMFHYGRSRIKNAQNHFQKTAFGSGTQGNHTSICETAKWLGNEVTMGKHYDVNDVAHSKYVLIFGANILEAHTGHSYIAQRLIEAKAAGAKIVTFDVRLSNTAAKTSEWVPILPGTDLAVILAMTNIVLNEQPYGRPLYDETFINKWTNVTVDQLRKHYARYTPEWAETESGIPAETIRRIGLEYGASKPATIVTYRGFVGHYNGAQAEWAAKTLDAVAGNFNVKGGTNVKFGGKSKDAYNDIVAKENKSATRKAKKLKIADGDNLHLPTHHSCQWIYEMIADGSHGRPNLYMTYVYNGAYTTGDCERNREILCNQEYFPFVVAVDVAMSESAECADLILPDATYLERWAIESAASFAMFPFLQIRQPVAPPLGEAMDMQDIFIQLAQRIGGDMAVLHPYGTAEEYIQASIELQAADNAKRNKTFYTSETKPLQTDAWAYFKKYGVLLQATGPIYHAQEKKLKDTDVAGKVVDDKTGVIWDPHKAHVSDEDVQTKGYTGSKKAYTGYVGQMVDGVAYKGFKPDKINKSGLFEIHSEFMKAGADKVMADIKGFLNPDEGWVAQHLAEGLPSWVPVPEHRKRTTDQLIMISFKVNVQIHSRSQNCKWLQEIYHNNPAWINPVTARRLLGADIKEGDLIRVRVDMVELPWRKGKGVTQARDITARIHLTEGVHPDVIAVSYHCGHWAYGRYASGRQVATELSGAGADAEQIWWQQRRAAAKDPKQWSEITGVHPNWIIPNIPARVSGQFRSNDTVVSVSRVS</sequence>
<dbReference type="PROSITE" id="PS51669">
    <property type="entry name" value="4FE4S_MOW_BIS_MGD"/>
    <property type="match status" value="1"/>
</dbReference>
<dbReference type="EMBL" id="LAZR01004190">
    <property type="protein sequence ID" value="KKN10944.1"/>
    <property type="molecule type" value="Genomic_DNA"/>
</dbReference>
<keyword evidence="8" id="KW-0411">Iron-sulfur</keyword>
<dbReference type="InterPro" id="IPR050612">
    <property type="entry name" value="Prok_Mopterin_Oxidored"/>
</dbReference>
<dbReference type="InterPro" id="IPR006963">
    <property type="entry name" value="Mopterin_OxRdtase_4Fe-4S_dom"/>
</dbReference>
<dbReference type="GO" id="GO:0051539">
    <property type="term" value="F:4 iron, 4 sulfur cluster binding"/>
    <property type="evidence" value="ECO:0007669"/>
    <property type="project" value="UniProtKB-KW"/>
</dbReference>
<keyword evidence="2" id="KW-0004">4Fe-4S</keyword>
<dbReference type="Gene3D" id="3.30.2070.10">
    <property type="entry name" value="Formate dehydrogenase/DMSO reductase"/>
    <property type="match status" value="1"/>
</dbReference>
<reference evidence="11" key="1">
    <citation type="journal article" date="2015" name="Nature">
        <title>Complex archaea that bridge the gap between prokaryotes and eukaryotes.</title>
        <authorList>
            <person name="Spang A."/>
            <person name="Saw J.H."/>
            <person name="Jorgensen S.L."/>
            <person name="Zaremba-Niedzwiedzka K."/>
            <person name="Martijn J."/>
            <person name="Lind A.E."/>
            <person name="van Eijk R."/>
            <person name="Schleper C."/>
            <person name="Guy L."/>
            <person name="Ettema T.J."/>
        </authorList>
    </citation>
    <scope>NUCLEOTIDE SEQUENCE</scope>
</reference>
<dbReference type="SUPFAM" id="SSF53706">
    <property type="entry name" value="Formate dehydrogenase/DMSO reductase, domains 1-3"/>
    <property type="match status" value="1"/>
</dbReference>
<dbReference type="GO" id="GO:0016491">
    <property type="term" value="F:oxidoreductase activity"/>
    <property type="evidence" value="ECO:0007669"/>
    <property type="project" value="UniProtKB-KW"/>
</dbReference>
<evidence type="ECO:0000256" key="8">
    <source>
        <dbReference type="ARBA" id="ARBA00023014"/>
    </source>
</evidence>
<dbReference type="PROSITE" id="PS51318">
    <property type="entry name" value="TAT"/>
    <property type="match status" value="1"/>
</dbReference>
<dbReference type="Gene3D" id="2.20.25.90">
    <property type="entry name" value="ADC-like domains"/>
    <property type="match status" value="1"/>
</dbReference>
<keyword evidence="3" id="KW-0500">Molybdenum</keyword>
<dbReference type="InterPro" id="IPR009010">
    <property type="entry name" value="Asp_de-COase-like_dom_sf"/>
</dbReference>
<evidence type="ECO:0000256" key="5">
    <source>
        <dbReference type="ARBA" id="ARBA00022729"/>
    </source>
</evidence>
<gene>
    <name evidence="11" type="ORF">LCGC14_1031500</name>
</gene>
<evidence type="ECO:0000259" key="10">
    <source>
        <dbReference type="PROSITE" id="PS51669"/>
    </source>
</evidence>
<dbReference type="PANTHER" id="PTHR43742">
    <property type="entry name" value="TRIMETHYLAMINE-N-OXIDE REDUCTASE"/>
    <property type="match status" value="1"/>
</dbReference>
<protein>
    <recommendedName>
        <fullName evidence="10">4Fe-4S Mo/W bis-MGD-type domain-containing protein</fullName>
    </recommendedName>
</protein>
<evidence type="ECO:0000256" key="2">
    <source>
        <dbReference type="ARBA" id="ARBA00022485"/>
    </source>
</evidence>
<accession>A0A0F9MYZ4</accession>
<dbReference type="Gene3D" id="2.40.40.20">
    <property type="match status" value="1"/>
</dbReference>
<dbReference type="Pfam" id="PF04879">
    <property type="entry name" value="Molybdop_Fe4S4"/>
    <property type="match status" value="1"/>
</dbReference>
<organism evidence="11">
    <name type="scientific">marine sediment metagenome</name>
    <dbReference type="NCBI Taxonomy" id="412755"/>
    <lineage>
        <taxon>unclassified sequences</taxon>
        <taxon>metagenomes</taxon>
        <taxon>ecological metagenomes</taxon>
    </lineage>
</organism>
<keyword evidence="6" id="KW-0560">Oxidoreductase</keyword>
<evidence type="ECO:0000256" key="4">
    <source>
        <dbReference type="ARBA" id="ARBA00022723"/>
    </source>
</evidence>
<comment type="similarity">
    <text evidence="1">Belongs to the prokaryotic molybdopterin-containing oxidoreductase family.</text>
</comment>